<name>M6F4N8_9LEPT</name>
<proteinExistence type="predicted"/>
<organism evidence="1 2">
    <name type="scientific">Leptospira kirschneri serovar Bulgarica str. Nikolaevo</name>
    <dbReference type="NCBI Taxonomy" id="1240687"/>
    <lineage>
        <taxon>Bacteria</taxon>
        <taxon>Pseudomonadati</taxon>
        <taxon>Spirochaetota</taxon>
        <taxon>Spirochaetia</taxon>
        <taxon>Leptospirales</taxon>
        <taxon>Leptospiraceae</taxon>
        <taxon>Leptospira</taxon>
    </lineage>
</organism>
<evidence type="ECO:0000313" key="1">
    <source>
        <dbReference type="EMBL" id="EMK23773.1"/>
    </source>
</evidence>
<protein>
    <submittedName>
        <fullName evidence="1">Uncharacterized protein</fullName>
    </submittedName>
</protein>
<evidence type="ECO:0000313" key="2">
    <source>
        <dbReference type="Proteomes" id="UP000011980"/>
    </source>
</evidence>
<comment type="caution">
    <text evidence="1">The sequence shown here is derived from an EMBL/GenBank/DDBJ whole genome shotgun (WGS) entry which is preliminary data.</text>
</comment>
<reference evidence="1 2" key="1">
    <citation type="submission" date="2013-01" db="EMBL/GenBank/DDBJ databases">
        <authorList>
            <person name="Harkins D.M."/>
            <person name="Durkin A.S."/>
            <person name="Brinkac L.M."/>
            <person name="Haft D.H."/>
            <person name="Selengut J.D."/>
            <person name="Sanka R."/>
            <person name="DePew J."/>
            <person name="Purushe J."/>
            <person name="Galloway R.L."/>
            <person name="Vinetz J.M."/>
            <person name="Sutton G.G."/>
            <person name="Nierman W.C."/>
            <person name="Fouts D.E."/>
        </authorList>
    </citation>
    <scope>NUCLEOTIDE SEQUENCE [LARGE SCALE GENOMIC DNA]</scope>
    <source>
        <strain evidence="1 2">Nikolaevo</strain>
    </source>
</reference>
<gene>
    <name evidence="1" type="ORF">LEP1GSC008_3530</name>
</gene>
<dbReference type="EMBL" id="ANCE01000133">
    <property type="protein sequence ID" value="EMK23773.1"/>
    <property type="molecule type" value="Genomic_DNA"/>
</dbReference>
<dbReference type="AlphaFoldDB" id="M6F4N8"/>
<sequence>MEVLFSLFMSDVRRLYNEILLFFRFDFLDLQNLNRIFSLLIDIQKISVFPK</sequence>
<dbReference type="PATRIC" id="fig|1240687.3.peg.2744"/>
<dbReference type="Proteomes" id="UP000011980">
    <property type="component" value="Unassembled WGS sequence"/>
</dbReference>
<accession>M6F4N8</accession>